<dbReference type="Proteomes" id="UP000234335">
    <property type="component" value="Unassembled WGS sequence"/>
</dbReference>
<dbReference type="AlphaFoldDB" id="A0A2I1M8I5"/>
<dbReference type="RefSeq" id="WP_101540459.1">
    <property type="nucleotide sequence ID" value="NZ_PKGS01000004.1"/>
</dbReference>
<evidence type="ECO:0000313" key="1">
    <source>
        <dbReference type="EMBL" id="PKZ16436.1"/>
    </source>
</evidence>
<protein>
    <submittedName>
        <fullName evidence="1">Uncharacterized protein</fullName>
    </submittedName>
</protein>
<proteinExistence type="predicted"/>
<accession>A0A2I1M8I5</accession>
<evidence type="ECO:0000313" key="2">
    <source>
        <dbReference type="Proteomes" id="UP000234335"/>
    </source>
</evidence>
<dbReference type="EMBL" id="PKGS01000004">
    <property type="protein sequence ID" value="PKZ16436.1"/>
    <property type="molecule type" value="Genomic_DNA"/>
</dbReference>
<gene>
    <name evidence="1" type="ORF">CYJ34_06360</name>
</gene>
<reference evidence="1 2" key="1">
    <citation type="submission" date="2017-12" db="EMBL/GenBank/DDBJ databases">
        <title>Phylogenetic diversity of female urinary microbiome.</title>
        <authorList>
            <person name="Thomas-White K."/>
            <person name="Wolfe A.J."/>
        </authorList>
    </citation>
    <scope>NUCLEOTIDE SEQUENCE [LARGE SCALE GENOMIC DNA]</scope>
    <source>
        <strain evidence="1 2">UMB0119</strain>
    </source>
</reference>
<keyword evidence="2" id="KW-1185">Reference proteome</keyword>
<sequence length="112" mass="12807">MIKERDKARKILNVIVEYFVLHEFQNINANININEQATSIIIKGKVNAENIDIAGLRQYFTHPRLSAYEDYYDGLLDSDGQGELNTIGYLIDEAEVNLDGNTLTINLIRKHI</sequence>
<organism evidence="1 2">
    <name type="scientific">Anaerococcus octavius</name>
    <dbReference type="NCBI Taxonomy" id="54007"/>
    <lineage>
        <taxon>Bacteria</taxon>
        <taxon>Bacillati</taxon>
        <taxon>Bacillota</taxon>
        <taxon>Tissierellia</taxon>
        <taxon>Tissierellales</taxon>
        <taxon>Peptoniphilaceae</taxon>
        <taxon>Anaerococcus</taxon>
    </lineage>
</organism>
<name>A0A2I1M8I5_9FIRM</name>
<comment type="caution">
    <text evidence="1">The sequence shown here is derived from an EMBL/GenBank/DDBJ whole genome shotgun (WGS) entry which is preliminary data.</text>
</comment>